<dbReference type="Gene3D" id="3.40.50.620">
    <property type="entry name" value="HUPs"/>
    <property type="match status" value="1"/>
</dbReference>
<comment type="function">
    <text evidence="11">Catalyzes the ATP-dependent conversion of 7-carboxy-7-deazaguanine (CDG) to 7-cyano-7-deazaguanine (preQ(0)).</text>
</comment>
<evidence type="ECO:0000256" key="1">
    <source>
        <dbReference type="ARBA" id="ARBA00005061"/>
    </source>
</evidence>
<gene>
    <name evidence="11" type="primary">queC</name>
    <name evidence="12" type="ORF">CRV12_03180</name>
</gene>
<dbReference type="NCBIfam" id="TIGR00364">
    <property type="entry name" value="7-cyano-7-deazaguanine synthase QueC"/>
    <property type="match status" value="1"/>
</dbReference>
<keyword evidence="3 11" id="KW-0479">Metal-binding</keyword>
<comment type="cofactor">
    <cofactor evidence="11">
        <name>Zn(2+)</name>
        <dbReference type="ChEBI" id="CHEBI:29105"/>
    </cofactor>
    <text evidence="11">Binds 1 zinc ion per subunit.</text>
</comment>
<evidence type="ECO:0000256" key="7">
    <source>
        <dbReference type="ARBA" id="ARBA00022840"/>
    </source>
</evidence>
<comment type="pathway">
    <text evidence="1 11">Purine metabolism; 7-cyano-7-deazaguanine biosynthesis.</text>
</comment>
<dbReference type="GO" id="GO:0005524">
    <property type="term" value="F:ATP binding"/>
    <property type="evidence" value="ECO:0007669"/>
    <property type="project" value="UniProtKB-UniRule"/>
</dbReference>
<dbReference type="NCBIfam" id="NF008317">
    <property type="entry name" value="PRK11106.1"/>
    <property type="match status" value="1"/>
</dbReference>
<dbReference type="InterPro" id="IPR018317">
    <property type="entry name" value="QueC"/>
</dbReference>
<comment type="caution">
    <text evidence="12">The sequence shown here is derived from an EMBL/GenBank/DDBJ whole genome shotgun (WGS) entry which is preliminary data.</text>
</comment>
<feature type="binding site" evidence="11">
    <location>
        <position position="197"/>
    </location>
    <ligand>
        <name>Zn(2+)</name>
        <dbReference type="ChEBI" id="CHEBI:29105"/>
    </ligand>
</feature>
<evidence type="ECO:0000256" key="3">
    <source>
        <dbReference type="ARBA" id="ARBA00022723"/>
    </source>
</evidence>
<sequence>MKRAVVIFSGGQDSTTCLVQALNQYDEIHCLTFDYKQRHREEINIADKIASELKVHTHKILDITVLNTLTISSLTCSDISVPNHMESTNCIPNTFVPGRNILFLTLSSIYAYKVKAEVIITGICETDFSGYPDCREEFIKSFNKIINLAISSNIRFETPLMHLNKAEIWALAYYWNKFSLIKENTLTCYNGIIGDGCGYCSACYLRSKGLNIFLKNQNKILQKIKFKNNLK</sequence>
<dbReference type="GO" id="GO:0008616">
    <property type="term" value="P:tRNA queuosine(34) biosynthetic process"/>
    <property type="evidence" value="ECO:0007669"/>
    <property type="project" value="UniProtKB-UniRule"/>
</dbReference>
<feature type="binding site" evidence="11">
    <location>
        <position position="188"/>
    </location>
    <ligand>
        <name>Zn(2+)</name>
        <dbReference type="ChEBI" id="CHEBI:29105"/>
    </ligand>
</feature>
<evidence type="ECO:0000313" key="12">
    <source>
        <dbReference type="EMBL" id="PPI87698.1"/>
    </source>
</evidence>
<dbReference type="HAMAP" id="MF_01633">
    <property type="entry name" value="QueC"/>
    <property type="match status" value="1"/>
</dbReference>
<evidence type="ECO:0000256" key="10">
    <source>
        <dbReference type="ARBA" id="ARBA00047890"/>
    </source>
</evidence>
<dbReference type="Proteomes" id="UP000296153">
    <property type="component" value="Unassembled WGS sequence"/>
</dbReference>
<feature type="binding site" evidence="11">
    <location>
        <position position="200"/>
    </location>
    <ligand>
        <name>Zn(2+)</name>
        <dbReference type="ChEBI" id="CHEBI:29105"/>
    </ligand>
</feature>
<keyword evidence="5 11" id="KW-0671">Queuosine biosynthesis</keyword>
<reference evidence="12 13" key="1">
    <citation type="journal article" date="2018" name="Genome Biol. Evol.">
        <title>Cladogenesis and Genomic Streamlining in Extracellular Endosymbionts of Tropical Stink Bugs.</title>
        <authorList>
            <person name="Otero-Bravo A."/>
            <person name="Goffredi S."/>
            <person name="Sabree Z.L."/>
        </authorList>
    </citation>
    <scope>NUCLEOTIDE SEQUENCE [LARGE SCALE GENOMIC DNA]</scope>
    <source>
        <strain evidence="12 13">SoEE</strain>
    </source>
</reference>
<dbReference type="PANTHER" id="PTHR42914">
    <property type="entry name" value="7-CYANO-7-DEAZAGUANINE SYNTHASE"/>
    <property type="match status" value="1"/>
</dbReference>
<dbReference type="PANTHER" id="PTHR42914:SF1">
    <property type="entry name" value="7-CYANO-7-DEAZAGUANINE SYNTHASE"/>
    <property type="match status" value="1"/>
</dbReference>
<keyword evidence="2 11" id="KW-0436">Ligase</keyword>
<feature type="binding site" evidence="11">
    <location>
        <position position="203"/>
    </location>
    <ligand>
        <name>Zn(2+)</name>
        <dbReference type="ChEBI" id="CHEBI:29105"/>
    </ligand>
</feature>
<dbReference type="Pfam" id="PF06508">
    <property type="entry name" value="QueC"/>
    <property type="match status" value="1"/>
</dbReference>
<dbReference type="GO" id="GO:0016879">
    <property type="term" value="F:ligase activity, forming carbon-nitrogen bonds"/>
    <property type="evidence" value="ECO:0007669"/>
    <property type="project" value="UniProtKB-UniRule"/>
</dbReference>
<dbReference type="SUPFAM" id="SSF52402">
    <property type="entry name" value="Adenine nucleotide alpha hydrolases-like"/>
    <property type="match status" value="1"/>
</dbReference>
<evidence type="ECO:0000256" key="2">
    <source>
        <dbReference type="ARBA" id="ARBA00022598"/>
    </source>
</evidence>
<proteinExistence type="inferred from homology"/>
<dbReference type="AlphaFoldDB" id="A0A2P5SZC8"/>
<dbReference type="PIRSF" id="PIRSF006293">
    <property type="entry name" value="ExsB"/>
    <property type="match status" value="1"/>
</dbReference>
<dbReference type="GO" id="GO:0008270">
    <property type="term" value="F:zinc ion binding"/>
    <property type="evidence" value="ECO:0007669"/>
    <property type="project" value="UniProtKB-UniRule"/>
</dbReference>
<evidence type="ECO:0000256" key="4">
    <source>
        <dbReference type="ARBA" id="ARBA00022741"/>
    </source>
</evidence>
<comment type="catalytic activity">
    <reaction evidence="10 11">
        <text>7-carboxy-7-carbaguanine + NH4(+) + 2 ATP = 7-cyano-7-carbaguanine + 2 AMP + 2 diphosphate + 2 H(+)</text>
        <dbReference type="Rhea" id="RHEA:27982"/>
        <dbReference type="ChEBI" id="CHEBI:15378"/>
        <dbReference type="ChEBI" id="CHEBI:28938"/>
        <dbReference type="ChEBI" id="CHEBI:30616"/>
        <dbReference type="ChEBI" id="CHEBI:33019"/>
        <dbReference type="ChEBI" id="CHEBI:45075"/>
        <dbReference type="ChEBI" id="CHEBI:61036"/>
        <dbReference type="ChEBI" id="CHEBI:456215"/>
        <dbReference type="EC" id="6.3.4.20"/>
    </reaction>
</comment>
<accession>A0A2P5SZC8</accession>
<protein>
    <recommendedName>
        <fullName evidence="9 11">7-cyano-7-deazaguanine synthase</fullName>
        <ecNumber evidence="9 11">6.3.4.20</ecNumber>
    </recommendedName>
    <alternativeName>
        <fullName evidence="11">7-cyano-7-carbaguanine synthase</fullName>
    </alternativeName>
    <alternativeName>
        <fullName evidence="11">PreQ(0) synthase</fullName>
    </alternativeName>
    <alternativeName>
        <fullName evidence="11">Queuosine biosynthesis protein QueC</fullName>
    </alternativeName>
</protein>
<dbReference type="EC" id="6.3.4.20" evidence="9 11"/>
<evidence type="ECO:0000313" key="13">
    <source>
        <dbReference type="Proteomes" id="UP000296153"/>
    </source>
</evidence>
<dbReference type="RefSeq" id="WP_136131221.1">
    <property type="nucleotide sequence ID" value="NZ_PDKT01000005.1"/>
</dbReference>
<dbReference type="InterPro" id="IPR014729">
    <property type="entry name" value="Rossmann-like_a/b/a_fold"/>
</dbReference>
<evidence type="ECO:0000256" key="8">
    <source>
        <dbReference type="ARBA" id="ARBA00037993"/>
    </source>
</evidence>
<evidence type="ECO:0000256" key="5">
    <source>
        <dbReference type="ARBA" id="ARBA00022785"/>
    </source>
</evidence>
<dbReference type="EMBL" id="PDKT01000005">
    <property type="protein sequence ID" value="PPI87698.1"/>
    <property type="molecule type" value="Genomic_DNA"/>
</dbReference>
<feature type="binding site" evidence="11">
    <location>
        <begin position="8"/>
        <end position="18"/>
    </location>
    <ligand>
        <name>ATP</name>
        <dbReference type="ChEBI" id="CHEBI:30616"/>
    </ligand>
</feature>
<organism evidence="12 13">
    <name type="scientific">Candidatus Pantoea edessiphila</name>
    <dbReference type="NCBI Taxonomy" id="2044610"/>
    <lineage>
        <taxon>Bacteria</taxon>
        <taxon>Pseudomonadati</taxon>
        <taxon>Pseudomonadota</taxon>
        <taxon>Gammaproteobacteria</taxon>
        <taxon>Enterobacterales</taxon>
        <taxon>Erwiniaceae</taxon>
        <taxon>Pantoea</taxon>
    </lineage>
</organism>
<keyword evidence="6 11" id="KW-0862">Zinc</keyword>
<name>A0A2P5SZC8_9GAMM</name>
<dbReference type="OrthoDB" id="9789567at2"/>
<keyword evidence="4 11" id="KW-0547">Nucleotide-binding</keyword>
<dbReference type="UniPathway" id="UPA00391"/>
<keyword evidence="7 11" id="KW-0067">ATP-binding</keyword>
<evidence type="ECO:0000256" key="9">
    <source>
        <dbReference type="ARBA" id="ARBA00039149"/>
    </source>
</evidence>
<dbReference type="CDD" id="cd01995">
    <property type="entry name" value="QueC-like"/>
    <property type="match status" value="1"/>
</dbReference>
<evidence type="ECO:0000256" key="11">
    <source>
        <dbReference type="HAMAP-Rule" id="MF_01633"/>
    </source>
</evidence>
<comment type="similarity">
    <text evidence="8 11">Belongs to the QueC family.</text>
</comment>
<evidence type="ECO:0000256" key="6">
    <source>
        <dbReference type="ARBA" id="ARBA00022833"/>
    </source>
</evidence>